<evidence type="ECO:0000256" key="3">
    <source>
        <dbReference type="ARBA" id="ARBA00022692"/>
    </source>
</evidence>
<feature type="transmembrane region" description="Helical" evidence="10">
    <location>
        <begin position="226"/>
        <end position="247"/>
    </location>
</feature>
<keyword evidence="7" id="KW-0675">Receptor</keyword>
<keyword evidence="14" id="KW-1185">Reference proteome</keyword>
<evidence type="ECO:0000256" key="9">
    <source>
        <dbReference type="SAM" id="MobiDB-lite"/>
    </source>
</evidence>
<evidence type="ECO:0000256" key="4">
    <source>
        <dbReference type="ARBA" id="ARBA00022989"/>
    </source>
</evidence>
<name>A0ABR4NH07_9FUNG</name>
<keyword evidence="8" id="KW-0807">Transducer</keyword>
<dbReference type="PROSITE" id="PS50262">
    <property type="entry name" value="G_PROTEIN_RECEP_F1_2"/>
    <property type="match status" value="1"/>
</dbReference>
<evidence type="ECO:0000256" key="5">
    <source>
        <dbReference type="ARBA" id="ARBA00023040"/>
    </source>
</evidence>
<evidence type="ECO:0000313" key="14">
    <source>
        <dbReference type="Proteomes" id="UP001527925"/>
    </source>
</evidence>
<feature type="transmembrane region" description="Helical" evidence="10">
    <location>
        <begin position="385"/>
        <end position="409"/>
    </location>
</feature>
<evidence type="ECO:0000256" key="10">
    <source>
        <dbReference type="SAM" id="Phobius"/>
    </source>
</evidence>
<dbReference type="PANTHER" id="PTHR24230:SF163">
    <property type="entry name" value="CORAZONIN RECEPTOR, ISOFORM B"/>
    <property type="match status" value="1"/>
</dbReference>
<evidence type="ECO:0000313" key="13">
    <source>
        <dbReference type="EMBL" id="KAL2918823.1"/>
    </source>
</evidence>
<keyword evidence="6 10" id="KW-0472">Membrane</keyword>
<feature type="compositionally biased region" description="Polar residues" evidence="9">
    <location>
        <begin position="298"/>
        <end position="308"/>
    </location>
</feature>
<comment type="subcellular location">
    <subcellularLocation>
        <location evidence="1">Cell membrane</location>
        <topology evidence="1">Multi-pass membrane protein</topology>
    </subcellularLocation>
</comment>
<dbReference type="SUPFAM" id="SSF81321">
    <property type="entry name" value="Family A G protein-coupled receptor-like"/>
    <property type="match status" value="1"/>
</dbReference>
<feature type="region of interest" description="Disordered" evidence="9">
    <location>
        <begin position="298"/>
        <end position="317"/>
    </location>
</feature>
<feature type="transmembrane region" description="Helical" evidence="10">
    <location>
        <begin position="157"/>
        <end position="177"/>
    </location>
</feature>
<dbReference type="PANTHER" id="PTHR24230">
    <property type="entry name" value="G-PROTEIN COUPLED RECEPTOR"/>
    <property type="match status" value="1"/>
</dbReference>
<feature type="transmembrane region" description="Helical" evidence="10">
    <location>
        <begin position="49"/>
        <end position="70"/>
    </location>
</feature>
<evidence type="ECO:0000256" key="7">
    <source>
        <dbReference type="ARBA" id="ARBA00023170"/>
    </source>
</evidence>
<keyword evidence="4 10" id="KW-1133">Transmembrane helix</keyword>
<gene>
    <name evidence="13" type="ORF">HK105_201657</name>
</gene>
<keyword evidence="11" id="KW-0732">Signal</keyword>
<sequence length="457" mass="47841">MSPPLAIAAVAFAAAATAVAASTTAAPSAASRSPDASYLYMAFNPAPFAIQIVITSLGAAASAAILAAMARFGRFPETLLSASVLVVDLVLSLFLFGVSVASLAIQAPALGVPGMCHVMTLLYDGSQYAATLTFMVVAVLNWMIVVKHCAAVSTRTALSCVAAVWTFILVVMVATFATSSLFSATNGLGTAAPAAAAAPSGAPSEAPSDSTTRFDWRRTAASNPQLVLSVVLLCIMPIVVIWAYTSINMRVRAIERSVREVIGNSVVEGACTLEDLGRDTDLPGKPIVVAATSEATDSSGNVLSNSPTAAADPSSPLALWTPYRRRGSSSRRHGIGGASNHSRFDTALRNIARRSFVTTVVFIFFWGIMIATKLIAFLGTANIPLSVLAAGHFMYLLTTIANPLVFLMYDQRLQTGIAQKLSPAYNTCQEFVCRMVGSAAVDTSPERARDPEHGRGP</sequence>
<keyword evidence="2" id="KW-1003">Cell membrane</keyword>
<keyword evidence="3 10" id="KW-0812">Transmembrane</keyword>
<dbReference type="EMBL" id="JADGIZ020000005">
    <property type="protein sequence ID" value="KAL2918823.1"/>
    <property type="molecule type" value="Genomic_DNA"/>
</dbReference>
<accession>A0ABR4NH07</accession>
<reference evidence="13 14" key="1">
    <citation type="submission" date="2023-09" db="EMBL/GenBank/DDBJ databases">
        <title>Pangenome analysis of Batrachochytrium dendrobatidis and related Chytrids.</title>
        <authorList>
            <person name="Yacoub M.N."/>
            <person name="Stajich J.E."/>
            <person name="James T.Y."/>
        </authorList>
    </citation>
    <scope>NUCLEOTIDE SEQUENCE [LARGE SCALE GENOMIC DNA]</scope>
    <source>
        <strain evidence="13 14">JEL0888</strain>
    </source>
</reference>
<dbReference type="Gene3D" id="1.20.1070.10">
    <property type="entry name" value="Rhodopsin 7-helix transmembrane proteins"/>
    <property type="match status" value="1"/>
</dbReference>
<feature type="transmembrane region" description="Helical" evidence="10">
    <location>
        <begin position="82"/>
        <end position="105"/>
    </location>
</feature>
<evidence type="ECO:0000256" key="6">
    <source>
        <dbReference type="ARBA" id="ARBA00023136"/>
    </source>
</evidence>
<evidence type="ECO:0000256" key="2">
    <source>
        <dbReference type="ARBA" id="ARBA00022475"/>
    </source>
</evidence>
<evidence type="ECO:0000256" key="11">
    <source>
        <dbReference type="SAM" id="SignalP"/>
    </source>
</evidence>
<proteinExistence type="predicted"/>
<evidence type="ECO:0000256" key="1">
    <source>
        <dbReference type="ARBA" id="ARBA00004651"/>
    </source>
</evidence>
<feature type="chain" id="PRO_5046656453" description="G-protein coupled receptors family 1 profile domain-containing protein" evidence="11">
    <location>
        <begin position="22"/>
        <end position="457"/>
    </location>
</feature>
<organism evidence="13 14">
    <name type="scientific">Polyrhizophydium stewartii</name>
    <dbReference type="NCBI Taxonomy" id="2732419"/>
    <lineage>
        <taxon>Eukaryota</taxon>
        <taxon>Fungi</taxon>
        <taxon>Fungi incertae sedis</taxon>
        <taxon>Chytridiomycota</taxon>
        <taxon>Chytridiomycota incertae sedis</taxon>
        <taxon>Chytridiomycetes</taxon>
        <taxon>Rhizophydiales</taxon>
        <taxon>Rhizophydiales incertae sedis</taxon>
        <taxon>Polyrhizophydium</taxon>
    </lineage>
</organism>
<feature type="signal peptide" evidence="11">
    <location>
        <begin position="1"/>
        <end position="21"/>
    </location>
</feature>
<feature type="domain" description="G-protein coupled receptors family 1 profile" evidence="12">
    <location>
        <begin position="58"/>
        <end position="406"/>
    </location>
</feature>
<keyword evidence="5" id="KW-0297">G-protein coupled receptor</keyword>
<dbReference type="InterPro" id="IPR017452">
    <property type="entry name" value="GPCR_Rhodpsn_7TM"/>
</dbReference>
<evidence type="ECO:0000259" key="12">
    <source>
        <dbReference type="PROSITE" id="PS50262"/>
    </source>
</evidence>
<protein>
    <recommendedName>
        <fullName evidence="12">G-protein coupled receptors family 1 profile domain-containing protein</fullName>
    </recommendedName>
</protein>
<feature type="transmembrane region" description="Helical" evidence="10">
    <location>
        <begin position="356"/>
        <end position="379"/>
    </location>
</feature>
<feature type="transmembrane region" description="Helical" evidence="10">
    <location>
        <begin position="125"/>
        <end position="145"/>
    </location>
</feature>
<comment type="caution">
    <text evidence="13">The sequence shown here is derived from an EMBL/GenBank/DDBJ whole genome shotgun (WGS) entry which is preliminary data.</text>
</comment>
<dbReference type="Proteomes" id="UP001527925">
    <property type="component" value="Unassembled WGS sequence"/>
</dbReference>
<evidence type="ECO:0000256" key="8">
    <source>
        <dbReference type="ARBA" id="ARBA00023224"/>
    </source>
</evidence>